<dbReference type="RefSeq" id="WP_007014471.1">
    <property type="nucleotide sequence ID" value="NZ_AGFM01000058.1"/>
</dbReference>
<accession>G6EGU2</accession>
<evidence type="ECO:0008006" key="4">
    <source>
        <dbReference type="Google" id="ProtNLM"/>
    </source>
</evidence>
<keyword evidence="3" id="KW-1185">Reference proteome</keyword>
<evidence type="ECO:0000313" key="3">
    <source>
        <dbReference type="Proteomes" id="UP000004030"/>
    </source>
</evidence>
<dbReference type="Proteomes" id="UP000004030">
    <property type="component" value="Unassembled WGS sequence"/>
</dbReference>
<feature type="transmembrane region" description="Helical" evidence="1">
    <location>
        <begin position="85"/>
        <end position="112"/>
    </location>
</feature>
<feature type="transmembrane region" description="Helical" evidence="1">
    <location>
        <begin position="7"/>
        <end position="25"/>
    </location>
</feature>
<feature type="transmembrane region" description="Helical" evidence="1">
    <location>
        <begin position="132"/>
        <end position="152"/>
    </location>
</feature>
<feature type="transmembrane region" description="Helical" evidence="1">
    <location>
        <begin position="164"/>
        <end position="184"/>
    </location>
</feature>
<gene>
    <name evidence="2" type="ORF">NSU_3563</name>
</gene>
<dbReference type="PATRIC" id="fig|1088721.3.peg.3514"/>
<organism evidence="2 3">
    <name type="scientific">Novosphingobium pentaromativorans US6-1</name>
    <dbReference type="NCBI Taxonomy" id="1088721"/>
    <lineage>
        <taxon>Bacteria</taxon>
        <taxon>Pseudomonadati</taxon>
        <taxon>Pseudomonadota</taxon>
        <taxon>Alphaproteobacteria</taxon>
        <taxon>Sphingomonadales</taxon>
        <taxon>Sphingomonadaceae</taxon>
        <taxon>Novosphingobium</taxon>
    </lineage>
</organism>
<dbReference type="EMBL" id="AGFM01000058">
    <property type="protein sequence ID" value="EHJ59231.1"/>
    <property type="molecule type" value="Genomic_DNA"/>
</dbReference>
<keyword evidence="1" id="KW-1133">Transmembrane helix</keyword>
<comment type="caution">
    <text evidence="2">The sequence shown here is derived from an EMBL/GenBank/DDBJ whole genome shotgun (WGS) entry which is preliminary data.</text>
</comment>
<dbReference type="OrthoDB" id="7066463at2"/>
<feature type="transmembrane region" description="Helical" evidence="1">
    <location>
        <begin position="52"/>
        <end position="78"/>
    </location>
</feature>
<feature type="transmembrane region" description="Helical" evidence="1">
    <location>
        <begin position="196"/>
        <end position="218"/>
    </location>
</feature>
<reference evidence="2 3" key="1">
    <citation type="journal article" date="2012" name="J. Bacteriol.">
        <title>Genome sequence of benzo(a)pyrene-degrading bacterium Novosphingobium pentaromativorans US6-1.</title>
        <authorList>
            <person name="Luo Y.R."/>
            <person name="Kang S.G."/>
            <person name="Kim S.J."/>
            <person name="Kim M.R."/>
            <person name="Li N."/>
            <person name="Lee J.H."/>
            <person name="Kwon K.K."/>
        </authorList>
    </citation>
    <scope>NUCLEOTIDE SEQUENCE [LARGE SCALE GENOMIC DNA]</scope>
    <source>
        <strain evidence="2 3">US6-1</strain>
    </source>
</reference>
<dbReference type="KEGG" id="npn:JI59_21185"/>
<evidence type="ECO:0000313" key="2">
    <source>
        <dbReference type="EMBL" id="EHJ59231.1"/>
    </source>
</evidence>
<name>G6EGU2_9SPHN</name>
<sequence length="237" mass="25915">MIKDVKLYTLGFLSVAVLILVGGMIPGNPMMIPASTSAADVAANYRMHSQSIIWFCILMSLSTLFWGLYVVVISVAMVRMAPRSLLLIFMHLTFGLVAVLSPFFGTVFFAAAASMPDLSPDVIKAVHEVGKFFLLGSIFTLFSSFPLATAIFRDHSADPILPKWFAWVNIVYAVIVQTNVFAPLFPFENPLGLDGFVGKLVPLIAVELFVVLTAIAMYRIKAQAWKEADTMSAIVQG</sequence>
<evidence type="ECO:0000256" key="1">
    <source>
        <dbReference type="SAM" id="Phobius"/>
    </source>
</evidence>
<dbReference type="AlphaFoldDB" id="G6EGU2"/>
<keyword evidence="1" id="KW-0472">Membrane</keyword>
<proteinExistence type="predicted"/>
<keyword evidence="1" id="KW-0812">Transmembrane</keyword>
<protein>
    <recommendedName>
        <fullName evidence="4">Integral membrane protein</fullName>
    </recommendedName>
</protein>